<evidence type="ECO:0000259" key="6">
    <source>
        <dbReference type="Pfam" id="PF03470"/>
    </source>
</evidence>
<reference evidence="7" key="1">
    <citation type="submission" date="2023-10" db="EMBL/GenBank/DDBJ databases">
        <title>Chromosome-level genome of the transformable northern wattle, Acacia crassicarpa.</title>
        <authorList>
            <person name="Massaro I."/>
            <person name="Sinha N.R."/>
            <person name="Poethig S."/>
            <person name="Leichty A.R."/>
        </authorList>
    </citation>
    <scope>NUCLEOTIDE SEQUENCE</scope>
    <source>
        <strain evidence="7">Acra3RX</strain>
        <tissue evidence="7">Leaf</tissue>
    </source>
</reference>
<dbReference type="Gene3D" id="3.30.70.2890">
    <property type="entry name" value="XS domain"/>
    <property type="match status" value="1"/>
</dbReference>
<comment type="caution">
    <text evidence="7">The sequence shown here is derived from an EMBL/GenBank/DDBJ whole genome shotgun (WGS) entry which is preliminary data.</text>
</comment>
<dbReference type="Pfam" id="PF03470">
    <property type="entry name" value="zf-XS"/>
    <property type="match status" value="1"/>
</dbReference>
<evidence type="ECO:0000259" key="5">
    <source>
        <dbReference type="Pfam" id="PF03469"/>
    </source>
</evidence>
<name>A0AAE1JH95_9FABA</name>
<evidence type="ECO:0000256" key="1">
    <source>
        <dbReference type="ARBA" id="ARBA00023054"/>
    </source>
</evidence>
<feature type="domain" description="Zinc finger-XS" evidence="6">
    <location>
        <begin position="43"/>
        <end position="85"/>
    </location>
</feature>
<dbReference type="PANTHER" id="PTHR21596:SF3">
    <property type="entry name" value="FACTOR OF DNA METHYLATION 1-RELATED"/>
    <property type="match status" value="1"/>
</dbReference>
<organism evidence="7 8">
    <name type="scientific">Acacia crassicarpa</name>
    <name type="common">northern wattle</name>
    <dbReference type="NCBI Taxonomy" id="499986"/>
    <lineage>
        <taxon>Eukaryota</taxon>
        <taxon>Viridiplantae</taxon>
        <taxon>Streptophyta</taxon>
        <taxon>Embryophyta</taxon>
        <taxon>Tracheophyta</taxon>
        <taxon>Spermatophyta</taxon>
        <taxon>Magnoliopsida</taxon>
        <taxon>eudicotyledons</taxon>
        <taxon>Gunneridae</taxon>
        <taxon>Pentapetalae</taxon>
        <taxon>rosids</taxon>
        <taxon>fabids</taxon>
        <taxon>Fabales</taxon>
        <taxon>Fabaceae</taxon>
        <taxon>Caesalpinioideae</taxon>
        <taxon>mimosoid clade</taxon>
        <taxon>Acacieae</taxon>
        <taxon>Acacia</taxon>
    </lineage>
</organism>
<dbReference type="Pfam" id="PF03469">
    <property type="entry name" value="XH"/>
    <property type="match status" value="1"/>
</dbReference>
<accession>A0AAE1JH95</accession>
<protein>
    <submittedName>
        <fullName evidence="7">Uncharacterized protein</fullName>
    </submittedName>
</protein>
<evidence type="ECO:0000256" key="3">
    <source>
        <dbReference type="SAM" id="MobiDB-lite"/>
    </source>
</evidence>
<dbReference type="PANTHER" id="PTHR21596">
    <property type="entry name" value="RIBONUCLEASE P SUBUNIT P38"/>
    <property type="match status" value="1"/>
</dbReference>
<dbReference type="InterPro" id="IPR005381">
    <property type="entry name" value="Znf-XS_domain"/>
</dbReference>
<dbReference type="AlphaFoldDB" id="A0AAE1JH95"/>
<dbReference type="Pfam" id="PF03468">
    <property type="entry name" value="XS"/>
    <property type="match status" value="1"/>
</dbReference>
<proteinExistence type="predicted"/>
<feature type="domain" description="XS" evidence="4">
    <location>
        <begin position="114"/>
        <end position="216"/>
    </location>
</feature>
<dbReference type="InterPro" id="IPR045177">
    <property type="entry name" value="FDM1-5/IDN2"/>
</dbReference>
<dbReference type="InterPro" id="IPR005379">
    <property type="entry name" value="FDM1-5/IDN2_XH"/>
</dbReference>
<gene>
    <name evidence="7" type="ORF">QN277_022644</name>
</gene>
<keyword evidence="2" id="KW-0943">RNA-mediated gene silencing</keyword>
<dbReference type="EMBL" id="JAWXYG010000006">
    <property type="protein sequence ID" value="KAK4269493.1"/>
    <property type="molecule type" value="Genomic_DNA"/>
</dbReference>
<sequence length="629" mass="73506">MDISSGEESGISESEIENYMDKPYEQLRTGIHKVKNVNGTVRCPFCAGKKKQDYKYKDLLQHASGVGKGSANRSAKQKAEHLALAKYLEIDLSDEAEQAQGPPLPQPTSQTQKDDLYVWPWAGIMVNIQDQSLHNSDYWFKELAKYRPLDVLVLDELGVTAQAVVVFSDDWNGFLNASEFEKSFESKDNGKTGWKLHSIQPGSNIYGWIAREDDYRCEGPIGEYLRTKGSLKRVSDIVDESSKSRHSVVENLANEIDMTNENLTELECKYNEKALSLCRVLEEKDQLQHALLEERKRRNQSAWEARQRIMDEQEKLNKELEARKRKLDLWSRDLNEREALTEQQRQKLQEDKRKNDQRNESLNKAAVEWNKTDANVSRIIEDQKREKEEALRRIFELEKQLDEKHQLEIEIELLKGKLNMRKHLGDDEALQKKIKEKQEELEEKEFDFEVKNLENQTLIVKDRESNDELQEARKEFIEASKNSLINARTNIGIKRMGELNEKVFVDACKKKLPLEDAQIKGVELCSSWQENVKNSEWYPFKVIPTDHDDVELILNEDDEKLRKLKKEWGDNVYKEVVTALKEIIEYNPSGRYIVSEIWNYRENRKAKMKEAVSYILEKIKHLKPKRTAR</sequence>
<dbReference type="GO" id="GO:0080188">
    <property type="term" value="P:gene silencing by siRNA-directed DNA methylation"/>
    <property type="evidence" value="ECO:0007669"/>
    <property type="project" value="InterPro"/>
</dbReference>
<evidence type="ECO:0000256" key="2">
    <source>
        <dbReference type="ARBA" id="ARBA00023158"/>
    </source>
</evidence>
<dbReference type="InterPro" id="IPR038588">
    <property type="entry name" value="XS_domain_sf"/>
</dbReference>
<feature type="domain" description="Factor of DNA methylation 1-5/IDN2" evidence="5">
    <location>
        <begin position="494"/>
        <end position="625"/>
    </location>
</feature>
<feature type="region of interest" description="Disordered" evidence="3">
    <location>
        <begin position="340"/>
        <end position="360"/>
    </location>
</feature>
<evidence type="ECO:0000313" key="7">
    <source>
        <dbReference type="EMBL" id="KAK4269493.1"/>
    </source>
</evidence>
<evidence type="ECO:0000259" key="4">
    <source>
        <dbReference type="Pfam" id="PF03468"/>
    </source>
</evidence>
<dbReference type="Proteomes" id="UP001293593">
    <property type="component" value="Unassembled WGS sequence"/>
</dbReference>
<evidence type="ECO:0000313" key="8">
    <source>
        <dbReference type="Proteomes" id="UP001293593"/>
    </source>
</evidence>
<dbReference type="InterPro" id="IPR005380">
    <property type="entry name" value="XS_domain"/>
</dbReference>
<keyword evidence="1" id="KW-0175">Coiled coil</keyword>
<keyword evidence="8" id="KW-1185">Reference proteome</keyword>